<feature type="region of interest" description="Disordered" evidence="5">
    <location>
        <begin position="277"/>
        <end position="297"/>
    </location>
</feature>
<dbReference type="Proteomes" id="UP000184330">
    <property type="component" value="Unassembled WGS sequence"/>
</dbReference>
<dbReference type="GO" id="GO:0005634">
    <property type="term" value="C:nucleus"/>
    <property type="evidence" value="ECO:0007669"/>
    <property type="project" value="UniProtKB-SubCell"/>
</dbReference>
<evidence type="ECO:0000259" key="6">
    <source>
        <dbReference type="Pfam" id="PF08573"/>
    </source>
</evidence>
<feature type="compositionally biased region" description="Basic and acidic residues" evidence="5">
    <location>
        <begin position="406"/>
        <end position="420"/>
    </location>
</feature>
<dbReference type="GO" id="GO:0006281">
    <property type="term" value="P:DNA repair"/>
    <property type="evidence" value="ECO:0007669"/>
    <property type="project" value="InterPro"/>
</dbReference>
<evidence type="ECO:0000256" key="2">
    <source>
        <dbReference type="ARBA" id="ARBA00022763"/>
    </source>
</evidence>
<sequence>MESWSNGREQLFQKLIEVCDQIGSNIQAEVNNDKFIRVDKEELHELRKFRDEHAPIVERFGNLEDELSRYKATAARVDGLEKENKRLAAELQQQLQTRQEPAATPKPLLLLGETAKLTPGPNDSPSSASRIDDNEKQSVPLEKYQSQVLKYNKLYEQHQNTESARKTLKDLLRIEKEKGKDWNVSIEEWEKIIADKTGRIRRLNAEIRRLKALLPGETPGLEASTPADHGPASSLLPQLAKESFHEHFEVEVPISSPTRNPPTRVTDDDTLLYYGRASGARAETDVEERENDPELPRHSFRPVEETQFVALEAPHTSSTEGDTDPVSPLRATNQDTPELLARKSPPETPVVVGTRSLKKRKNTYETEGTPVSRVKVETITSSPIGLATFFPLHDSLDLDDIGEKVDTPRKQHRFQPESSRRLTQGFSTPGLSSHIGGNQGHGHTELSYDRNPSITSKNPPARADSVLQPRSTNRQILPKTSEKRPSKKRRVASDKDVDILLEDGELAGTTPVRGRRQDSDRLNDLLSKPSPPKQALSPVHRLAAQQQSHRSVATSGLAHEVRRMSPEPKDNHSRAPHITEDVVPKGPSRDARDNHSRSTTLSRPSSKGSVAGQFESSRSSSRDTSRTSIEPDIKTEPGTSAVPLPQASNAPMQPSQPTGVPLPPSRDLQALFTPKPHLRAQEPVSIPKSKLGSITRPKFGMDSAFKMKQGQMGASTTSATRLRRTNPNNMTREDYEMDPDQEPLRCRPVERLRLSDFKANLSYNQGYQHPYRETIRGGDRQHLAGCQKECCRPKFRALAKITTSENPTPSQEDRDEELLINHMGDNAYKLQSMTREQRYELLLQAKTRDFSNAMGRHRAAYTRPTSPPGFWRAGFPTTQEVREDQEEAKRREKEEIVQRYDEAMRPGGRFLFRDE</sequence>
<evidence type="ECO:0000256" key="1">
    <source>
        <dbReference type="ARBA" id="ARBA00004123"/>
    </source>
</evidence>
<feature type="compositionally biased region" description="Polar residues" evidence="5">
    <location>
        <begin position="421"/>
        <end position="431"/>
    </location>
</feature>
<organism evidence="7 8">
    <name type="scientific">Phialocephala subalpina</name>
    <dbReference type="NCBI Taxonomy" id="576137"/>
    <lineage>
        <taxon>Eukaryota</taxon>
        <taxon>Fungi</taxon>
        <taxon>Dikarya</taxon>
        <taxon>Ascomycota</taxon>
        <taxon>Pezizomycotina</taxon>
        <taxon>Leotiomycetes</taxon>
        <taxon>Helotiales</taxon>
        <taxon>Mollisiaceae</taxon>
        <taxon>Phialocephala</taxon>
        <taxon>Phialocephala fortinii species complex</taxon>
    </lineage>
</organism>
<keyword evidence="8" id="KW-1185">Reference proteome</keyword>
<feature type="region of interest" description="Disordered" evidence="5">
    <location>
        <begin position="406"/>
        <end position="495"/>
    </location>
</feature>
<evidence type="ECO:0000256" key="5">
    <source>
        <dbReference type="SAM" id="MobiDB-lite"/>
    </source>
</evidence>
<evidence type="ECO:0000256" key="4">
    <source>
        <dbReference type="SAM" id="Coils"/>
    </source>
</evidence>
<feature type="compositionally biased region" description="Polar residues" evidence="5">
    <location>
        <begin position="544"/>
        <end position="554"/>
    </location>
</feature>
<protein>
    <recommendedName>
        <fullName evidence="6">DNA endonuclease activator Ctp1 C-terminal domain-containing protein</fullName>
    </recommendedName>
</protein>
<comment type="subcellular location">
    <subcellularLocation>
        <location evidence="1">Nucleus</location>
    </subcellularLocation>
</comment>
<keyword evidence="3" id="KW-0539">Nucleus</keyword>
<feature type="coiled-coil region" evidence="4">
    <location>
        <begin position="63"/>
        <end position="97"/>
    </location>
</feature>
<keyword evidence="4" id="KW-0175">Coiled coil</keyword>
<evidence type="ECO:0000256" key="3">
    <source>
        <dbReference type="ARBA" id="ARBA00023242"/>
    </source>
</evidence>
<feature type="compositionally biased region" description="Basic and acidic residues" evidence="5">
    <location>
        <begin position="559"/>
        <end position="596"/>
    </location>
</feature>
<dbReference type="InterPro" id="IPR013882">
    <property type="entry name" value="Ctp1_C"/>
</dbReference>
<accession>A0A1L7XUE1</accession>
<name>A0A1L7XUE1_9HELO</name>
<feature type="compositionally biased region" description="Polar residues" evidence="5">
    <location>
        <begin position="597"/>
        <end position="608"/>
    </location>
</feature>
<feature type="compositionally biased region" description="Polar residues" evidence="5">
    <location>
        <begin position="646"/>
        <end position="658"/>
    </location>
</feature>
<dbReference type="EMBL" id="FJOG01000057">
    <property type="protein sequence ID" value="CZR68633.1"/>
    <property type="molecule type" value="Genomic_DNA"/>
</dbReference>
<feature type="domain" description="DNA endonuclease activator Ctp1 C-terminal" evidence="6">
    <location>
        <begin position="771"/>
        <end position="880"/>
    </location>
</feature>
<gene>
    <name evidence="7" type="ORF">PAC_18532</name>
</gene>
<feature type="compositionally biased region" description="Basic and acidic residues" evidence="5">
    <location>
        <begin position="620"/>
        <end position="635"/>
    </location>
</feature>
<dbReference type="AlphaFoldDB" id="A0A1L7XUE1"/>
<feature type="region of interest" description="Disordered" evidence="5">
    <location>
        <begin position="114"/>
        <end position="139"/>
    </location>
</feature>
<evidence type="ECO:0000313" key="7">
    <source>
        <dbReference type="EMBL" id="CZR68633.1"/>
    </source>
</evidence>
<keyword evidence="2" id="KW-0227">DNA damage</keyword>
<feature type="coiled-coil region" evidence="4">
    <location>
        <begin position="186"/>
        <end position="213"/>
    </location>
</feature>
<dbReference type="STRING" id="576137.A0A1L7XUE1"/>
<reference evidence="7" key="1">
    <citation type="submission" date="2016-03" db="EMBL/GenBank/DDBJ databases">
        <authorList>
            <person name="Ploux O."/>
        </authorList>
    </citation>
    <scope>NUCLEOTIDE SEQUENCE [LARGE SCALE GENOMIC DNA]</scope>
    <source>
        <strain evidence="7">UAMH 11012</strain>
    </source>
</reference>
<evidence type="ECO:0000313" key="8">
    <source>
        <dbReference type="Proteomes" id="UP000184330"/>
    </source>
</evidence>
<feature type="region of interest" description="Disordered" evidence="5">
    <location>
        <begin position="860"/>
        <end position="898"/>
    </location>
</feature>
<dbReference type="OrthoDB" id="5801062at2759"/>
<proteinExistence type="predicted"/>
<feature type="region of interest" description="Disordered" evidence="5">
    <location>
        <begin position="508"/>
        <end position="667"/>
    </location>
</feature>
<dbReference type="Pfam" id="PF08573">
    <property type="entry name" value="SAE2"/>
    <property type="match status" value="1"/>
</dbReference>
<feature type="compositionally biased region" description="Basic and acidic residues" evidence="5">
    <location>
        <begin position="887"/>
        <end position="898"/>
    </location>
</feature>